<protein>
    <submittedName>
        <fullName evidence="1">Uncharacterized protein</fullName>
    </submittedName>
</protein>
<name>A0A173ZU26_FLAPL</name>
<evidence type="ECO:0000313" key="2">
    <source>
        <dbReference type="Proteomes" id="UP000095746"/>
    </source>
</evidence>
<dbReference type="AlphaFoldDB" id="A0A173ZU26"/>
<gene>
    <name evidence="1" type="ORF">ERS852411_00501</name>
</gene>
<proteinExistence type="predicted"/>
<organism evidence="1 2">
    <name type="scientific">Flavonifractor plautii</name>
    <name type="common">Fusobacterium plautii</name>
    <dbReference type="NCBI Taxonomy" id="292800"/>
    <lineage>
        <taxon>Bacteria</taxon>
        <taxon>Bacillati</taxon>
        <taxon>Bacillota</taxon>
        <taxon>Clostridia</taxon>
        <taxon>Eubacteriales</taxon>
        <taxon>Oscillospiraceae</taxon>
        <taxon>Flavonifractor</taxon>
    </lineage>
</organism>
<sequence>MSRSKKWTGLPPSSANAWAKLRASSLLPLPASPRKTTLLLEVISRRLDTEVCCAMDTSYNQTRYNLYLARFMS</sequence>
<evidence type="ECO:0000313" key="1">
    <source>
        <dbReference type="EMBL" id="CUN79734.1"/>
    </source>
</evidence>
<accession>A0A173ZU26</accession>
<dbReference type="Proteomes" id="UP000095746">
    <property type="component" value="Unassembled WGS sequence"/>
</dbReference>
<reference evidence="1 2" key="1">
    <citation type="submission" date="2015-09" db="EMBL/GenBank/DDBJ databases">
        <authorList>
            <consortium name="Pathogen Informatics"/>
        </authorList>
    </citation>
    <scope>NUCLEOTIDE SEQUENCE [LARGE SCALE GENOMIC DNA]</scope>
    <source>
        <strain evidence="1 2">2789STDY5608854</strain>
    </source>
</reference>
<dbReference type="EMBL" id="CYZT01000017">
    <property type="protein sequence ID" value="CUN79734.1"/>
    <property type="molecule type" value="Genomic_DNA"/>
</dbReference>